<reference evidence="7 8" key="2">
    <citation type="submission" date="2017-08" db="EMBL/GenBank/DDBJ databases">
        <authorList>
            <person name="de Groot N.N."/>
        </authorList>
    </citation>
    <scope>NUCLEOTIDE SEQUENCE [LARGE SCALE GENOMIC DNA]</scope>
    <source>
        <strain evidence="7">Orrdi1</strain>
    </source>
</reference>
<dbReference type="InterPro" id="IPR005119">
    <property type="entry name" value="LysR_subst-bd"/>
</dbReference>
<comment type="similarity">
    <text evidence="1">Belongs to the LysR transcriptional regulatory family.</text>
</comment>
<keyword evidence="4" id="KW-0804">Transcription</keyword>
<dbReference type="SUPFAM" id="SSF46785">
    <property type="entry name" value="Winged helix' DNA-binding domain"/>
    <property type="match status" value="1"/>
</dbReference>
<dbReference type="KEGG" id="odi:ODI_R3636"/>
<evidence type="ECO:0000259" key="5">
    <source>
        <dbReference type="PROSITE" id="PS50931"/>
    </source>
</evidence>
<dbReference type="GO" id="GO:0003677">
    <property type="term" value="F:DNA binding"/>
    <property type="evidence" value="ECO:0007669"/>
    <property type="project" value="UniProtKB-KW"/>
</dbReference>
<accession>A0A1C3JXW6</accession>
<dbReference type="RefSeq" id="WP_067749773.1">
    <property type="nucleotide sequence ID" value="NZ_LT907988.1"/>
</dbReference>
<dbReference type="PANTHER" id="PTHR30419:SF2">
    <property type="entry name" value="LYSR FAMILY TRANSCRIPTIONAL REGULATOR"/>
    <property type="match status" value="1"/>
</dbReference>
<dbReference type="SUPFAM" id="SSF53850">
    <property type="entry name" value="Periplasmic binding protein-like II"/>
    <property type="match status" value="1"/>
</dbReference>
<dbReference type="OrthoDB" id="9785974at2"/>
<dbReference type="InterPro" id="IPR036388">
    <property type="entry name" value="WH-like_DNA-bd_sf"/>
</dbReference>
<feature type="domain" description="HTH lysR-type" evidence="5">
    <location>
        <begin position="1"/>
        <end position="60"/>
    </location>
</feature>
<organism evidence="6 8">
    <name type="scientific">Orrella dioscoreae</name>
    <dbReference type="NCBI Taxonomy" id="1851544"/>
    <lineage>
        <taxon>Bacteria</taxon>
        <taxon>Pseudomonadati</taxon>
        <taxon>Pseudomonadota</taxon>
        <taxon>Betaproteobacteria</taxon>
        <taxon>Burkholderiales</taxon>
        <taxon>Alcaligenaceae</taxon>
        <taxon>Orrella</taxon>
    </lineage>
</organism>
<evidence type="ECO:0000313" key="8">
    <source>
        <dbReference type="Proteomes" id="UP000078558"/>
    </source>
</evidence>
<protein>
    <submittedName>
        <fullName evidence="6">Regulatory protein, LysR:LysR, substrate-binding</fullName>
    </submittedName>
</protein>
<evidence type="ECO:0000313" key="7">
    <source>
        <dbReference type="EMBL" id="SOE51706.1"/>
    </source>
</evidence>
<keyword evidence="8" id="KW-1185">Reference proteome</keyword>
<dbReference type="Pfam" id="PF03466">
    <property type="entry name" value="LysR_substrate"/>
    <property type="match status" value="1"/>
</dbReference>
<dbReference type="STRING" id="1851544.ODI_03434"/>
<evidence type="ECO:0000256" key="2">
    <source>
        <dbReference type="ARBA" id="ARBA00023015"/>
    </source>
</evidence>
<dbReference type="CDD" id="cd08421">
    <property type="entry name" value="PBP2_LTTR_like_1"/>
    <property type="match status" value="1"/>
</dbReference>
<dbReference type="EMBL" id="LT907988">
    <property type="protein sequence ID" value="SOE51706.1"/>
    <property type="molecule type" value="Genomic_DNA"/>
</dbReference>
<keyword evidence="3" id="KW-0238">DNA-binding</keyword>
<evidence type="ECO:0000313" key="6">
    <source>
        <dbReference type="EMBL" id="SBT24015.1"/>
    </source>
</evidence>
<dbReference type="Proteomes" id="UP000078558">
    <property type="component" value="Chromosome I"/>
</dbReference>
<sequence>MRFDLTTLQLFLAVLDTGSISAAAEREHIAASALSKRISELERSAGMPLLTRHARGVSATSAGRSLARGARLMLRQAADLSAQIQDHAHGVRGHVRLFANLSSITQFLPGELKSFLAEHPGVRVDLEERVSSVVTRAVAESEADIGVFFLSDDREGLVHYPYHKDEMALLVPAGHPLARRRSLSFVQTLDYEHVGMHRGSAASFMLHRRANEANREWRVRFHATSYDALVALVHAGLGIGVMPLKALALYRQEGVKLVKLTDEWAHRRLSICLRADDTQSSAAKLLLQHLLASARAAE</sequence>
<dbReference type="Gene3D" id="3.40.190.290">
    <property type="match status" value="1"/>
</dbReference>
<evidence type="ECO:0000256" key="1">
    <source>
        <dbReference type="ARBA" id="ARBA00009437"/>
    </source>
</evidence>
<gene>
    <name evidence="6" type="ORF">ODI_03434</name>
    <name evidence="7" type="ORF">ODI_R3636</name>
</gene>
<dbReference type="EMBL" id="FLRC01000005">
    <property type="protein sequence ID" value="SBT24015.1"/>
    <property type="molecule type" value="Genomic_DNA"/>
</dbReference>
<dbReference type="PANTHER" id="PTHR30419">
    <property type="entry name" value="HTH-TYPE TRANSCRIPTIONAL REGULATOR YBHD"/>
    <property type="match status" value="1"/>
</dbReference>
<dbReference type="Gene3D" id="1.10.10.10">
    <property type="entry name" value="Winged helix-like DNA-binding domain superfamily/Winged helix DNA-binding domain"/>
    <property type="match status" value="1"/>
</dbReference>
<name>A0A1C3JXW6_9BURK</name>
<dbReference type="InterPro" id="IPR050950">
    <property type="entry name" value="HTH-type_LysR_regulators"/>
</dbReference>
<proteinExistence type="inferred from homology"/>
<dbReference type="AlphaFoldDB" id="A0A1C3JXW6"/>
<evidence type="ECO:0000256" key="3">
    <source>
        <dbReference type="ARBA" id="ARBA00023125"/>
    </source>
</evidence>
<keyword evidence="2" id="KW-0805">Transcription regulation</keyword>
<dbReference type="FunFam" id="1.10.10.10:FF:000001">
    <property type="entry name" value="LysR family transcriptional regulator"/>
    <property type="match status" value="1"/>
</dbReference>
<dbReference type="InterPro" id="IPR000847">
    <property type="entry name" value="LysR_HTH_N"/>
</dbReference>
<reference evidence="6 8" key="1">
    <citation type="submission" date="2016-06" db="EMBL/GenBank/DDBJ databases">
        <authorList>
            <person name="Kjaerup R.B."/>
            <person name="Dalgaard T.S."/>
            <person name="Juul-Madsen H.R."/>
        </authorList>
    </citation>
    <scope>NUCLEOTIDE SEQUENCE [LARGE SCALE GENOMIC DNA]</scope>
    <source>
        <strain evidence="6">Orrdi1</strain>
    </source>
</reference>
<dbReference type="PROSITE" id="PS50931">
    <property type="entry name" value="HTH_LYSR"/>
    <property type="match status" value="1"/>
</dbReference>
<dbReference type="Pfam" id="PF00126">
    <property type="entry name" value="HTH_1"/>
    <property type="match status" value="1"/>
</dbReference>
<dbReference type="GO" id="GO:0003700">
    <property type="term" value="F:DNA-binding transcription factor activity"/>
    <property type="evidence" value="ECO:0007669"/>
    <property type="project" value="InterPro"/>
</dbReference>
<dbReference type="GO" id="GO:0005829">
    <property type="term" value="C:cytosol"/>
    <property type="evidence" value="ECO:0007669"/>
    <property type="project" value="TreeGrafter"/>
</dbReference>
<dbReference type="InterPro" id="IPR036390">
    <property type="entry name" value="WH_DNA-bd_sf"/>
</dbReference>
<evidence type="ECO:0000256" key="4">
    <source>
        <dbReference type="ARBA" id="ARBA00023163"/>
    </source>
</evidence>